<proteinExistence type="predicted"/>
<accession>A0A645HQS3</accession>
<reference evidence="1" key="1">
    <citation type="submission" date="2019-08" db="EMBL/GenBank/DDBJ databases">
        <authorList>
            <person name="Kucharzyk K."/>
            <person name="Murdoch R.W."/>
            <person name="Higgins S."/>
            <person name="Loffler F."/>
        </authorList>
    </citation>
    <scope>NUCLEOTIDE SEQUENCE</scope>
</reference>
<organism evidence="1">
    <name type="scientific">bioreactor metagenome</name>
    <dbReference type="NCBI Taxonomy" id="1076179"/>
    <lineage>
        <taxon>unclassified sequences</taxon>
        <taxon>metagenomes</taxon>
        <taxon>ecological metagenomes</taxon>
    </lineage>
</organism>
<dbReference type="EMBL" id="VSSQ01097102">
    <property type="protein sequence ID" value="MPN40589.1"/>
    <property type="molecule type" value="Genomic_DNA"/>
</dbReference>
<evidence type="ECO:0000313" key="1">
    <source>
        <dbReference type="EMBL" id="MPN40589.1"/>
    </source>
</evidence>
<dbReference type="AlphaFoldDB" id="A0A645HQS3"/>
<protein>
    <submittedName>
        <fullName evidence="1">Uncharacterized protein</fullName>
    </submittedName>
</protein>
<sequence length="93" mass="9737">MSVHPENIGNRLSVVEGPDRRSIVGCGKVGVYDIISPGHSGLITIDWILVGGFRCKHGFGRFSDPGGFGCPQGGVPQENTVVPVMDGAESPFA</sequence>
<name>A0A645HQS3_9ZZZZ</name>
<gene>
    <name evidence="1" type="ORF">SDC9_188127</name>
</gene>
<comment type="caution">
    <text evidence="1">The sequence shown here is derived from an EMBL/GenBank/DDBJ whole genome shotgun (WGS) entry which is preliminary data.</text>
</comment>